<evidence type="ECO:0000256" key="1">
    <source>
        <dbReference type="ARBA" id="ARBA00022475"/>
    </source>
</evidence>
<feature type="transmembrane region" description="Helical" evidence="5">
    <location>
        <begin position="169"/>
        <end position="202"/>
    </location>
</feature>
<dbReference type="AlphaFoldDB" id="A0A2H0YUA2"/>
<dbReference type="Proteomes" id="UP000231542">
    <property type="component" value="Unassembled WGS sequence"/>
</dbReference>
<dbReference type="EMBL" id="PEXU01000058">
    <property type="protein sequence ID" value="PIS42067.1"/>
    <property type="molecule type" value="Genomic_DNA"/>
</dbReference>
<comment type="subcellular location">
    <subcellularLocation>
        <location evidence="5">Cell membrane</location>
        <topology evidence="5">Multi-pass membrane protein</topology>
    </subcellularLocation>
</comment>
<dbReference type="InterPro" id="IPR005372">
    <property type="entry name" value="UPF0182"/>
</dbReference>
<dbReference type="PANTHER" id="PTHR39344:SF1">
    <property type="entry name" value="UPF0182 PROTEIN SLL1060"/>
    <property type="match status" value="1"/>
</dbReference>
<keyword evidence="4 5" id="KW-0472">Membrane</keyword>
<keyword evidence="2 5" id="KW-0812">Transmembrane</keyword>
<keyword evidence="3 5" id="KW-1133">Transmembrane helix</keyword>
<proteinExistence type="inferred from homology"/>
<feature type="transmembrane region" description="Helical" evidence="5">
    <location>
        <begin position="271"/>
        <end position="294"/>
    </location>
</feature>
<dbReference type="GO" id="GO:0005886">
    <property type="term" value="C:plasma membrane"/>
    <property type="evidence" value="ECO:0007669"/>
    <property type="project" value="UniProtKB-SubCell"/>
</dbReference>
<comment type="caution">
    <text evidence="6">The sequence shown here is derived from an EMBL/GenBank/DDBJ whole genome shotgun (WGS) entry which is preliminary data.</text>
</comment>
<dbReference type="HAMAP" id="MF_01600">
    <property type="entry name" value="UPF0182"/>
    <property type="match status" value="1"/>
</dbReference>
<evidence type="ECO:0000256" key="3">
    <source>
        <dbReference type="ARBA" id="ARBA00022989"/>
    </source>
</evidence>
<dbReference type="Pfam" id="PF03699">
    <property type="entry name" value="UPF0182"/>
    <property type="match status" value="1"/>
</dbReference>
<feature type="transmembrane region" description="Helical" evidence="5">
    <location>
        <begin position="301"/>
        <end position="320"/>
    </location>
</feature>
<dbReference type="GO" id="GO:0005576">
    <property type="term" value="C:extracellular region"/>
    <property type="evidence" value="ECO:0007669"/>
    <property type="project" value="TreeGrafter"/>
</dbReference>
<reference evidence="6 7" key="1">
    <citation type="submission" date="2017-09" db="EMBL/GenBank/DDBJ databases">
        <title>Depth-based differentiation of microbial function through sediment-hosted aquifers and enrichment of novel symbionts in the deep terrestrial subsurface.</title>
        <authorList>
            <person name="Probst A.J."/>
            <person name="Ladd B."/>
            <person name="Jarett J.K."/>
            <person name="Geller-Mcgrath D.E."/>
            <person name="Sieber C.M."/>
            <person name="Emerson J.B."/>
            <person name="Anantharaman K."/>
            <person name="Thomas B.C."/>
            <person name="Malmstrom R."/>
            <person name="Stieglmeier M."/>
            <person name="Klingl A."/>
            <person name="Woyke T."/>
            <person name="Ryan C.M."/>
            <person name="Banfield J.F."/>
        </authorList>
    </citation>
    <scope>NUCLEOTIDE SEQUENCE [LARGE SCALE GENOMIC DNA]</scope>
    <source>
        <strain evidence="6">CG08_land_8_20_14_0_20_40_16</strain>
    </source>
</reference>
<name>A0A2H0YUA2_9BACT</name>
<feature type="transmembrane region" description="Helical" evidence="5">
    <location>
        <begin position="124"/>
        <end position="144"/>
    </location>
</feature>
<evidence type="ECO:0000256" key="2">
    <source>
        <dbReference type="ARBA" id="ARBA00022692"/>
    </source>
</evidence>
<evidence type="ECO:0000256" key="4">
    <source>
        <dbReference type="ARBA" id="ARBA00023136"/>
    </source>
</evidence>
<feature type="transmembrane region" description="Helical" evidence="5">
    <location>
        <begin position="24"/>
        <end position="43"/>
    </location>
</feature>
<comment type="similarity">
    <text evidence="5">Belongs to the UPF0182 family.</text>
</comment>
<feature type="transmembrane region" description="Helical" evidence="5">
    <location>
        <begin position="230"/>
        <end position="251"/>
    </location>
</feature>
<gene>
    <name evidence="6" type="ORF">COT24_05330</name>
</gene>
<accession>A0A2H0YUA2</accession>
<sequence>MPFIKRRLKISKITQTIMPKRKRYMIITIAIVVLALILFTSLFKLLTDWFWFQEIGYSNIFTTILGTKLALGFGVGIFVFILLYLNFLLVHRFAPKSKTFTFRQNSGTNVQMRTLELSPLIKKFFIPVFLFIGIIAGLIASSQWETFLKYLNATPFGNLDPLFERDIGYYFFTLPFIQSAIGFAITIIVIALIGSVILYFLLGALELKKSLKGVFKGSVQSVVTSAKRHLSLLFAFFFLLIALKTYFVQIPSLVYSTTSPFTGAGYTDVNIILPILQLGAIISLVIAVLLIIHAFKSITRFLITSFAIYILVVVIGGWLAPELVQRLIVLPNELVKETPYIKHNITSTQQAYGIANIEKRELEGETTLTMTDIENNQSTIQNVRLWDREPLLDTFGQIQEIRTYYDFVSIDNDRYTIDDNYRQVLLSPRELDAASLPQRNFINEHLTFTHGFGLTLGPVNEVTPEGLPVLFVQDLPPKSDVDNLNIAKPGIYYGELTNEYVVVNTEAKEFDYPSGDENVFTEYEGDGGVPINSFYRKLLFSLRFQSTKFFFSNDINKDSRVMMYRDIDDRVRRVLPFLKFDKDPYLVITDNEELKWIYDAYTISDRYPYSEMVSDAKLRDFRDDLPIATSNLNYIRNSVKIVIDAYTGKMQFYVADPNDPLIKTYEKIFSGSFKPLDSITDNLYAHIRYPEDLFIFQTNLYATYHMEEPQIFYNKEDQWEIPKKPGKDTSDPMMRHMIMKLPEEEKEEYILMLPFTPRGKDNLSAWIVARNDGEHYGQIVVYRFPKQTLVFGPQQIMNRINQDPEISRQISLWDQRGSQVISGNLLVIPIEKSLLYVQPIYLRAEGGKIPELKRVIVAYENRIQMAETLNIALSRLFSDTALEEPAEATAIPESTVEIQETDLTTRAQEVYEQAIEAQRQGDWTTYGSKIEELGNILNQL</sequence>
<evidence type="ECO:0000256" key="5">
    <source>
        <dbReference type="HAMAP-Rule" id="MF_01600"/>
    </source>
</evidence>
<dbReference type="PANTHER" id="PTHR39344">
    <property type="entry name" value="UPF0182 PROTEIN SLL1060"/>
    <property type="match status" value="1"/>
</dbReference>
<evidence type="ECO:0000313" key="7">
    <source>
        <dbReference type="Proteomes" id="UP000231542"/>
    </source>
</evidence>
<keyword evidence="1 5" id="KW-1003">Cell membrane</keyword>
<protein>
    <recommendedName>
        <fullName evidence="5">UPF0182 protein COT24_05330</fullName>
    </recommendedName>
</protein>
<organism evidence="6 7">
    <name type="scientific">Candidatus Kerfeldbacteria bacterium CG08_land_8_20_14_0_20_40_16</name>
    <dbReference type="NCBI Taxonomy" id="2014244"/>
    <lineage>
        <taxon>Bacteria</taxon>
        <taxon>Candidatus Kerfeldiibacteriota</taxon>
    </lineage>
</organism>
<feature type="transmembrane region" description="Helical" evidence="5">
    <location>
        <begin position="69"/>
        <end position="90"/>
    </location>
</feature>
<evidence type="ECO:0000313" key="6">
    <source>
        <dbReference type="EMBL" id="PIS42067.1"/>
    </source>
</evidence>